<feature type="transmembrane region" description="Helical" evidence="5">
    <location>
        <begin position="12"/>
        <end position="34"/>
    </location>
</feature>
<feature type="transmembrane region" description="Helical" evidence="5">
    <location>
        <begin position="255"/>
        <end position="282"/>
    </location>
</feature>
<dbReference type="InterPro" id="IPR011020">
    <property type="entry name" value="HTTM-like"/>
</dbReference>
<organism evidence="7 8">
    <name type="scientific">Marinithermofilum abyssi</name>
    <dbReference type="NCBI Taxonomy" id="1571185"/>
    <lineage>
        <taxon>Bacteria</taxon>
        <taxon>Bacillati</taxon>
        <taxon>Bacillota</taxon>
        <taxon>Bacilli</taxon>
        <taxon>Bacillales</taxon>
        <taxon>Thermoactinomycetaceae</taxon>
        <taxon>Marinithermofilum</taxon>
    </lineage>
</organism>
<sequence>MIRRLERFLTTKHVLIGTSWLRIFFGAGILFYLLSHYSERHLLWGADGLWPYQQFLAGSEKREIWTLYHLSSSPIAFEVIFHGTLFVTLLWTIGWHTRLTGVLTFLCFWSLYYRNPFITNGGDNIVRLQLLYLLFADLGARFSVDRWRKRRRQTAPSPWLEKIRPYAAVLHNAAVAMAIVQVMLMYFTAGLYKVMGSMWQNGTAIYYAMRVQEFAWPGYSEKLWASETLVVLLTYTSVLFQVAFPFLLLNRYTKYAAVCGAILFHLGIGVFMNLALFSWFMIGIELILLTDKDYRRLSHLLGRAGRWMRRRLSWIGDQPFFARRRVTVFYDGWCSFCQASVDSARRLDLFGLLRFVSFREKGVPERYGLDPVKLEQRLHSTADGHTFYDGIDGIIQMITRLPLLWPTLPGLWLARILGIGQRVYDWIAARRTIIPAGGCDDHCRVEYRPESAEGK</sequence>
<feature type="transmembrane region" description="Helical" evidence="5">
    <location>
        <begin position="165"/>
        <end position="189"/>
    </location>
</feature>
<name>A0A8J2VJM5_9BACL</name>
<evidence type="ECO:0000256" key="1">
    <source>
        <dbReference type="ARBA" id="ARBA00004127"/>
    </source>
</evidence>
<feature type="transmembrane region" description="Helical" evidence="5">
    <location>
        <begin position="99"/>
        <end position="114"/>
    </location>
</feature>
<dbReference type="Proteomes" id="UP000625210">
    <property type="component" value="Unassembled WGS sequence"/>
</dbReference>
<reference evidence="7" key="1">
    <citation type="journal article" date="2014" name="Int. J. Syst. Evol. Microbiol.">
        <title>Complete genome sequence of Corynebacterium casei LMG S-19264T (=DSM 44701T), isolated from a smear-ripened cheese.</title>
        <authorList>
            <consortium name="US DOE Joint Genome Institute (JGI-PGF)"/>
            <person name="Walter F."/>
            <person name="Albersmeier A."/>
            <person name="Kalinowski J."/>
            <person name="Ruckert C."/>
        </authorList>
    </citation>
    <scope>NUCLEOTIDE SEQUENCE</scope>
    <source>
        <strain evidence="7">CGMCC 1.15179</strain>
    </source>
</reference>
<dbReference type="Pfam" id="PF05090">
    <property type="entry name" value="HTTM"/>
    <property type="match status" value="1"/>
</dbReference>
<evidence type="ECO:0000313" key="8">
    <source>
        <dbReference type="Proteomes" id="UP000625210"/>
    </source>
</evidence>
<dbReference type="GO" id="GO:0012505">
    <property type="term" value="C:endomembrane system"/>
    <property type="evidence" value="ECO:0007669"/>
    <property type="project" value="UniProtKB-SubCell"/>
</dbReference>
<dbReference type="SMART" id="SM00752">
    <property type="entry name" value="HTTM"/>
    <property type="match status" value="1"/>
</dbReference>
<reference evidence="7" key="2">
    <citation type="submission" date="2020-09" db="EMBL/GenBank/DDBJ databases">
        <authorList>
            <person name="Sun Q."/>
            <person name="Zhou Y."/>
        </authorList>
    </citation>
    <scope>NUCLEOTIDE SEQUENCE</scope>
    <source>
        <strain evidence="7">CGMCC 1.15179</strain>
    </source>
</reference>
<dbReference type="AlphaFoldDB" id="A0A8J2VJM5"/>
<keyword evidence="4 5" id="KW-0472">Membrane</keyword>
<dbReference type="PANTHER" id="PTHR39535:SF2">
    <property type="entry name" value="HTTM DOMAIN-CONTAINING PROTEIN"/>
    <property type="match status" value="1"/>
</dbReference>
<dbReference type="InterPro" id="IPR053934">
    <property type="entry name" value="HTTM_dom"/>
</dbReference>
<dbReference type="InterPro" id="IPR007263">
    <property type="entry name" value="DCC1-like"/>
</dbReference>
<dbReference type="Pfam" id="PF04134">
    <property type="entry name" value="DCC1-like"/>
    <property type="match status" value="1"/>
</dbReference>
<protein>
    <recommendedName>
        <fullName evidence="6">HTTM-like domain-containing protein</fullName>
    </recommendedName>
</protein>
<comment type="subcellular location">
    <subcellularLocation>
        <location evidence="1">Endomembrane system</location>
        <topology evidence="1">Multi-pass membrane protein</topology>
    </subcellularLocation>
</comment>
<dbReference type="PANTHER" id="PTHR39535">
    <property type="entry name" value="SPORULATION-DELAYING PROTEIN SDPB"/>
    <property type="match status" value="1"/>
</dbReference>
<gene>
    <name evidence="7" type="ORF">GCM10011571_30780</name>
</gene>
<evidence type="ECO:0000259" key="6">
    <source>
        <dbReference type="SMART" id="SM00752"/>
    </source>
</evidence>
<keyword evidence="8" id="KW-1185">Reference proteome</keyword>
<dbReference type="EMBL" id="BMHQ01000013">
    <property type="protein sequence ID" value="GGE26428.1"/>
    <property type="molecule type" value="Genomic_DNA"/>
</dbReference>
<proteinExistence type="predicted"/>
<keyword evidence="2 5" id="KW-0812">Transmembrane</keyword>
<feature type="domain" description="HTTM-like" evidence="6">
    <location>
        <begin position="10"/>
        <end position="293"/>
    </location>
</feature>
<dbReference type="InterPro" id="IPR052964">
    <property type="entry name" value="Sporulation_signal_mat"/>
</dbReference>
<dbReference type="GO" id="GO:0015035">
    <property type="term" value="F:protein-disulfide reductase activity"/>
    <property type="evidence" value="ECO:0007669"/>
    <property type="project" value="InterPro"/>
</dbReference>
<keyword evidence="3 5" id="KW-1133">Transmembrane helix</keyword>
<feature type="transmembrane region" description="Helical" evidence="5">
    <location>
        <begin position="229"/>
        <end position="248"/>
    </location>
</feature>
<evidence type="ECO:0000256" key="5">
    <source>
        <dbReference type="SAM" id="Phobius"/>
    </source>
</evidence>
<evidence type="ECO:0000256" key="3">
    <source>
        <dbReference type="ARBA" id="ARBA00022989"/>
    </source>
</evidence>
<dbReference type="RefSeq" id="WP_188648781.1">
    <property type="nucleotide sequence ID" value="NZ_BMHQ01000013.1"/>
</dbReference>
<evidence type="ECO:0000256" key="2">
    <source>
        <dbReference type="ARBA" id="ARBA00022692"/>
    </source>
</evidence>
<accession>A0A8J2VJM5</accession>
<comment type="caution">
    <text evidence="7">The sequence shown here is derived from an EMBL/GenBank/DDBJ whole genome shotgun (WGS) entry which is preliminary data.</text>
</comment>
<evidence type="ECO:0000256" key="4">
    <source>
        <dbReference type="ARBA" id="ARBA00023136"/>
    </source>
</evidence>
<evidence type="ECO:0000313" key="7">
    <source>
        <dbReference type="EMBL" id="GGE26428.1"/>
    </source>
</evidence>